<dbReference type="Gene3D" id="3.90.1480.10">
    <property type="entry name" value="Alpha-2,3-sialyltransferase"/>
    <property type="match status" value="1"/>
</dbReference>
<proteinExistence type="predicted"/>
<sequence length="121" mass="13929">MCFHPQRPDICFSTDIRQGIFDAGTVVYWALQILAWLGFNTILVSGLDMTNFNQPRFYETQQEKLPSYLATKVDTLVMPSFAHAAQVLQQRQIRVINFSPESAVPDTIFEKVAFNEYFKSE</sequence>
<protein>
    <submittedName>
        <fullName evidence="2">Lipopolysaccharide core biosynthesis protein RfaZ</fullName>
    </submittedName>
</protein>
<reference evidence="2 3" key="1">
    <citation type="submission" date="2018-06" db="EMBL/GenBank/DDBJ databases">
        <authorList>
            <consortium name="Pathogen Informatics"/>
            <person name="Doyle S."/>
        </authorList>
    </citation>
    <scope>NUCLEOTIDE SEQUENCE [LARGE SCALE GENOMIC DNA]</scope>
    <source>
        <strain evidence="2 3">NCTC9128</strain>
    </source>
</reference>
<feature type="transmembrane region" description="Helical" evidence="1">
    <location>
        <begin position="26"/>
        <end position="47"/>
    </location>
</feature>
<dbReference type="AlphaFoldDB" id="A0A2X3C7T5"/>
<evidence type="ECO:0000313" key="2">
    <source>
        <dbReference type="EMBL" id="SQC09273.1"/>
    </source>
</evidence>
<organism evidence="2 3">
    <name type="scientific">Klebsiella pneumoniae</name>
    <dbReference type="NCBI Taxonomy" id="573"/>
    <lineage>
        <taxon>Bacteria</taxon>
        <taxon>Pseudomonadati</taxon>
        <taxon>Pseudomonadota</taxon>
        <taxon>Gammaproteobacteria</taxon>
        <taxon>Enterobacterales</taxon>
        <taxon>Enterobacteriaceae</taxon>
        <taxon>Klebsiella/Raoultella group</taxon>
        <taxon>Klebsiella</taxon>
        <taxon>Klebsiella pneumoniae complex</taxon>
    </lineage>
</organism>
<dbReference type="EMBL" id="UAWN01000005">
    <property type="protein sequence ID" value="SQC09273.1"/>
    <property type="molecule type" value="Genomic_DNA"/>
</dbReference>
<evidence type="ECO:0000313" key="3">
    <source>
        <dbReference type="Proteomes" id="UP000251088"/>
    </source>
</evidence>
<accession>A0A2X3C7T5</accession>
<name>A0A2X3C7T5_KLEPN</name>
<evidence type="ECO:0000256" key="1">
    <source>
        <dbReference type="SAM" id="Phobius"/>
    </source>
</evidence>
<dbReference type="Proteomes" id="UP000251088">
    <property type="component" value="Unassembled WGS sequence"/>
</dbReference>
<keyword evidence="1" id="KW-1133">Transmembrane helix</keyword>
<keyword evidence="1" id="KW-0472">Membrane</keyword>
<gene>
    <name evidence="2" type="ORF">NCTC9128_01236</name>
</gene>
<keyword evidence="1" id="KW-0812">Transmembrane</keyword>